<dbReference type="PROSITE" id="PS01124">
    <property type="entry name" value="HTH_ARAC_FAMILY_2"/>
    <property type="match status" value="1"/>
</dbReference>
<dbReference type="PROSITE" id="PS00041">
    <property type="entry name" value="HTH_ARAC_FAMILY_1"/>
    <property type="match status" value="1"/>
</dbReference>
<dbReference type="Proteomes" id="UP000604730">
    <property type="component" value="Unassembled WGS sequence"/>
</dbReference>
<evidence type="ECO:0000313" key="5">
    <source>
        <dbReference type="EMBL" id="MBK5896317.1"/>
    </source>
</evidence>
<organism evidence="5 6">
    <name type="scientific">Catonella massiliensis</name>
    <dbReference type="NCBI Taxonomy" id="2799636"/>
    <lineage>
        <taxon>Bacteria</taxon>
        <taxon>Bacillati</taxon>
        <taxon>Bacillota</taxon>
        <taxon>Clostridia</taxon>
        <taxon>Lachnospirales</taxon>
        <taxon>Lachnospiraceae</taxon>
        <taxon>Catonella</taxon>
    </lineage>
</organism>
<dbReference type="InterPro" id="IPR037923">
    <property type="entry name" value="HTH-like"/>
</dbReference>
<dbReference type="Gene3D" id="1.10.10.60">
    <property type="entry name" value="Homeodomain-like"/>
    <property type="match status" value="2"/>
</dbReference>
<dbReference type="InterPro" id="IPR014710">
    <property type="entry name" value="RmlC-like_jellyroll"/>
</dbReference>
<dbReference type="InterPro" id="IPR009057">
    <property type="entry name" value="Homeodomain-like_sf"/>
</dbReference>
<evidence type="ECO:0000259" key="4">
    <source>
        <dbReference type="PROSITE" id="PS01124"/>
    </source>
</evidence>
<dbReference type="SUPFAM" id="SSF51215">
    <property type="entry name" value="Regulatory protein AraC"/>
    <property type="match status" value="1"/>
</dbReference>
<dbReference type="PANTHER" id="PTHR43280:SF2">
    <property type="entry name" value="HTH-TYPE TRANSCRIPTIONAL REGULATOR EXSA"/>
    <property type="match status" value="1"/>
</dbReference>
<dbReference type="EMBL" id="JAEPRJ010000001">
    <property type="protein sequence ID" value="MBK5896317.1"/>
    <property type="molecule type" value="Genomic_DNA"/>
</dbReference>
<feature type="domain" description="HTH araC/xylS-type" evidence="4">
    <location>
        <begin position="173"/>
        <end position="271"/>
    </location>
</feature>
<protein>
    <submittedName>
        <fullName evidence="5">Helix-turn-helix transcriptional regulator</fullName>
    </submittedName>
</protein>
<dbReference type="SUPFAM" id="SSF46689">
    <property type="entry name" value="Homeodomain-like"/>
    <property type="match status" value="2"/>
</dbReference>
<keyword evidence="1" id="KW-0805">Transcription regulation</keyword>
<dbReference type="InterPro" id="IPR003313">
    <property type="entry name" value="AraC-bd"/>
</dbReference>
<dbReference type="Pfam" id="PF12833">
    <property type="entry name" value="HTH_18"/>
    <property type="match status" value="1"/>
</dbReference>
<keyword evidence="3" id="KW-0804">Transcription</keyword>
<dbReference type="InterPro" id="IPR020449">
    <property type="entry name" value="Tscrpt_reg_AraC-type_HTH"/>
</dbReference>
<dbReference type="PANTHER" id="PTHR43280">
    <property type="entry name" value="ARAC-FAMILY TRANSCRIPTIONAL REGULATOR"/>
    <property type="match status" value="1"/>
</dbReference>
<evidence type="ECO:0000256" key="2">
    <source>
        <dbReference type="ARBA" id="ARBA00023125"/>
    </source>
</evidence>
<keyword evidence="6" id="KW-1185">Reference proteome</keyword>
<dbReference type="Pfam" id="PF02311">
    <property type="entry name" value="AraC_binding"/>
    <property type="match status" value="1"/>
</dbReference>
<dbReference type="Gene3D" id="2.60.120.10">
    <property type="entry name" value="Jelly Rolls"/>
    <property type="match status" value="1"/>
</dbReference>
<dbReference type="RefSeq" id="WP_208427900.1">
    <property type="nucleotide sequence ID" value="NZ_JAEPRJ010000001.1"/>
</dbReference>
<name>A0ABS1IWP8_9FIRM</name>
<dbReference type="PRINTS" id="PR00032">
    <property type="entry name" value="HTHARAC"/>
</dbReference>
<evidence type="ECO:0000256" key="1">
    <source>
        <dbReference type="ARBA" id="ARBA00023015"/>
    </source>
</evidence>
<reference evidence="5 6" key="1">
    <citation type="submission" date="2021-01" db="EMBL/GenBank/DDBJ databases">
        <title>Isolation and description of Catonella massiliensis sp. nov., a novel Catonella species, isolated from a stable periodontitis subject.</title>
        <authorList>
            <person name="Antezack A."/>
            <person name="Boxberger M."/>
            <person name="La Scola B."/>
            <person name="Monnet-Corti V."/>
        </authorList>
    </citation>
    <scope>NUCLEOTIDE SEQUENCE [LARGE SCALE GENOMIC DNA]</scope>
    <source>
        <strain evidence="5 6">Marseille-Q4567</strain>
    </source>
</reference>
<dbReference type="InterPro" id="IPR018062">
    <property type="entry name" value="HTH_AraC-typ_CS"/>
</dbReference>
<dbReference type="InterPro" id="IPR018060">
    <property type="entry name" value="HTH_AraC"/>
</dbReference>
<gene>
    <name evidence="5" type="ORF">JJN12_00750</name>
</gene>
<proteinExistence type="predicted"/>
<accession>A0ABS1IWP8</accession>
<sequence length="275" mass="31634">MGFSNYQIAGKPAGTSKSNLIYITYTKYENDWPSFMHTHPFTELFLVTGGVGEFYVENDVYPLKKGDFILVNPNTSHTEKSGEENPLEYIAVAVDNYSLNLDNEANHFMFNCILKNPDIIKYMDSMLNEQENNKPYSDHICQNILEIILIEILRTTKTNVDTEPTVNSSKECFKLKKYLDSNYASKITIDDLARLSNLNKYYLIHSFNRYFGSSPINYLCKIRIRVAKELLKNSDYSIDQISQSAGFSSQSYFTQCFKKDCGMSPSAYRQKERIG</sequence>
<dbReference type="SMART" id="SM00342">
    <property type="entry name" value="HTH_ARAC"/>
    <property type="match status" value="1"/>
</dbReference>
<comment type="caution">
    <text evidence="5">The sequence shown here is derived from an EMBL/GenBank/DDBJ whole genome shotgun (WGS) entry which is preliminary data.</text>
</comment>
<evidence type="ECO:0000256" key="3">
    <source>
        <dbReference type="ARBA" id="ARBA00023163"/>
    </source>
</evidence>
<keyword evidence="2" id="KW-0238">DNA-binding</keyword>
<evidence type="ECO:0000313" key="6">
    <source>
        <dbReference type="Proteomes" id="UP000604730"/>
    </source>
</evidence>